<dbReference type="CDD" id="cd04301">
    <property type="entry name" value="NAT_SF"/>
    <property type="match status" value="1"/>
</dbReference>
<gene>
    <name evidence="2" type="ORF">CEP51_010504</name>
</gene>
<dbReference type="InterPro" id="IPR053013">
    <property type="entry name" value="LAT"/>
</dbReference>
<dbReference type="InterPro" id="IPR016181">
    <property type="entry name" value="Acyl_CoA_acyltransferase"/>
</dbReference>
<dbReference type="Proteomes" id="UP000287972">
    <property type="component" value="Unassembled WGS sequence"/>
</dbReference>
<dbReference type="AlphaFoldDB" id="A0A428REA8"/>
<dbReference type="PANTHER" id="PTHR34815">
    <property type="entry name" value="LYSINE ACETYLTRANSFERASE"/>
    <property type="match status" value="1"/>
</dbReference>
<name>A0A428REA8_9HYPO</name>
<dbReference type="Gene3D" id="3.40.630.30">
    <property type="match status" value="1"/>
</dbReference>
<dbReference type="PANTHER" id="PTHR34815:SF4">
    <property type="entry name" value="N-ACETYLTRANSFERASE DOMAIN-CONTAINING PROTEIN"/>
    <property type="match status" value="1"/>
</dbReference>
<evidence type="ECO:0000313" key="3">
    <source>
        <dbReference type="Proteomes" id="UP000287972"/>
    </source>
</evidence>
<proteinExistence type="predicted"/>
<organism evidence="2 3">
    <name type="scientific">Fusarium floridanum</name>
    <dbReference type="NCBI Taxonomy" id="1325733"/>
    <lineage>
        <taxon>Eukaryota</taxon>
        <taxon>Fungi</taxon>
        <taxon>Dikarya</taxon>
        <taxon>Ascomycota</taxon>
        <taxon>Pezizomycotina</taxon>
        <taxon>Sordariomycetes</taxon>
        <taxon>Hypocreomycetidae</taxon>
        <taxon>Hypocreales</taxon>
        <taxon>Nectriaceae</taxon>
        <taxon>Fusarium</taxon>
        <taxon>Fusarium solani species complex</taxon>
    </lineage>
</organism>
<comment type="caution">
    <text evidence="2">The sequence shown here is derived from an EMBL/GenBank/DDBJ whole genome shotgun (WGS) entry which is preliminary data.</text>
</comment>
<dbReference type="Pfam" id="PF22998">
    <property type="entry name" value="GNAT_LYC1-like"/>
    <property type="match status" value="1"/>
</dbReference>
<evidence type="ECO:0000313" key="2">
    <source>
        <dbReference type="EMBL" id="RSL75851.1"/>
    </source>
</evidence>
<protein>
    <recommendedName>
        <fullName evidence="1">LYC1 C-terminal domain-containing protein</fullName>
    </recommendedName>
</protein>
<dbReference type="SUPFAM" id="SSF55729">
    <property type="entry name" value="Acyl-CoA N-acyltransferases (Nat)"/>
    <property type="match status" value="1"/>
</dbReference>
<feature type="domain" description="LYC1 C-terminal" evidence="1">
    <location>
        <begin position="184"/>
        <end position="365"/>
    </location>
</feature>
<dbReference type="InterPro" id="IPR055100">
    <property type="entry name" value="GNAT_LYC1-like"/>
</dbReference>
<sequence>MWHIRVYRHKRNDKPPGPLHDELVFERLDDARLLRHYENNAKTWAAPLSTTDFLDVHFRMSTLPGEARSFEIWALRKPDDPLGIISSCATYLRDAIMCRGKGVRVTGAVIISEIYTDPEHRGRGFAKLLLKRVQECFDKRDDLDIDFTVIFGNGCLNWYLELGWKPVPATQLTINVDRFQTCSSCEDAWEYLTLQEVYNIANCDVNVSKLRLSKAQGPKTHVQILPSAFMARHHLFRSALLAYKLGQDHADTRHYGVSILEDEATEVSAWWIHDFQNGRLMIGRLYVTRLTNADELVVEVLEAAMGEAVRRGLREVVLWDPSPQVVMAGMEILEKYETEVHVTTGERHEMVPCVRWKGGEERDVVLEEGHFVSWS</sequence>
<keyword evidence="3" id="KW-1185">Reference proteome</keyword>
<reference evidence="2 3" key="1">
    <citation type="submission" date="2017-06" db="EMBL/GenBank/DDBJ databases">
        <title>Comparative genomic analysis of Ambrosia Fusariam Clade fungi.</title>
        <authorList>
            <person name="Stajich J.E."/>
            <person name="Carrillo J."/>
            <person name="Kijimoto T."/>
            <person name="Eskalen A."/>
            <person name="O'Donnell K."/>
            <person name="Kasson M."/>
        </authorList>
    </citation>
    <scope>NUCLEOTIDE SEQUENCE [LARGE SCALE GENOMIC DNA]</scope>
    <source>
        <strain evidence="2 3">NRRL62606</strain>
    </source>
</reference>
<accession>A0A428REA8</accession>
<evidence type="ECO:0000259" key="1">
    <source>
        <dbReference type="Pfam" id="PF22998"/>
    </source>
</evidence>
<dbReference type="EMBL" id="NKCL01000327">
    <property type="protein sequence ID" value="RSL75851.1"/>
    <property type="molecule type" value="Genomic_DNA"/>
</dbReference>